<evidence type="ECO:0000313" key="1">
    <source>
        <dbReference type="EMBL" id="MBV6343786.1"/>
    </source>
</evidence>
<name>A0ABS6S4L2_9BACT</name>
<dbReference type="Proteomes" id="UP001196980">
    <property type="component" value="Unassembled WGS sequence"/>
</dbReference>
<proteinExistence type="predicted"/>
<accession>A0ABS6S4L2</accession>
<reference evidence="1 2" key="1">
    <citation type="journal article" date="2020" name="J Geophys Res Biogeosci">
        <title>Magnetotaxis as an Adaptation to Enable Bacterial Shuttling of Microbial Sulfur and Sulfur Cycling Across Aquatic Oxic#Anoxic Interfaces.</title>
        <authorList>
            <person name="Li J."/>
            <person name="Liu P."/>
            <person name="Wang J."/>
            <person name="Roberts A.P."/>
            <person name="Pan Y."/>
        </authorList>
    </citation>
    <scope>NUCLEOTIDE SEQUENCE [LARGE SCALE GENOMIC DNA]</scope>
    <source>
        <strain evidence="1 2">MYR-1_YQ</strain>
    </source>
</reference>
<dbReference type="EMBL" id="JABXWD010000807">
    <property type="protein sequence ID" value="MBV6343786.1"/>
    <property type="molecule type" value="Genomic_DNA"/>
</dbReference>
<evidence type="ECO:0000313" key="2">
    <source>
        <dbReference type="Proteomes" id="UP001196980"/>
    </source>
</evidence>
<organism evidence="1 2">
    <name type="scientific">Candidatus Magnetobacterium casense</name>
    <dbReference type="NCBI Taxonomy" id="1455061"/>
    <lineage>
        <taxon>Bacteria</taxon>
        <taxon>Pseudomonadati</taxon>
        <taxon>Nitrospirota</taxon>
        <taxon>Thermodesulfovibrionia</taxon>
        <taxon>Thermodesulfovibrionales</taxon>
        <taxon>Candidatus Magnetobacteriaceae</taxon>
        <taxon>Candidatus Magnetobacterium</taxon>
    </lineage>
</organism>
<sequence length="89" mass="10311">MKPATINCYTHVRDIIPCVEKRFDCVSVFHLGMYDYLTRVYYPLIVGESQVEHNTVFSEEALRLSKVCNPDSLGHLSRIRGYVFQRRAG</sequence>
<keyword evidence="2" id="KW-1185">Reference proteome</keyword>
<comment type="caution">
    <text evidence="1">The sequence shown here is derived from an EMBL/GenBank/DDBJ whole genome shotgun (WGS) entry which is preliminary data.</text>
</comment>
<gene>
    <name evidence="1" type="ORF">HWQ67_19645</name>
</gene>
<protein>
    <submittedName>
        <fullName evidence="1">Uncharacterized protein</fullName>
    </submittedName>
</protein>